<comment type="caution">
    <text evidence="1">The sequence shown here is derived from an EMBL/GenBank/DDBJ whole genome shotgun (WGS) entry which is preliminary data.</text>
</comment>
<reference evidence="2" key="1">
    <citation type="submission" date="2016-06" db="EMBL/GenBank/DDBJ databases">
        <title>Parallel loss of symbiosis genes in relatives of nitrogen-fixing non-legume Parasponia.</title>
        <authorList>
            <person name="Van Velzen R."/>
            <person name="Holmer R."/>
            <person name="Bu F."/>
            <person name="Rutten L."/>
            <person name="Van Zeijl A."/>
            <person name="Liu W."/>
            <person name="Santuari L."/>
            <person name="Cao Q."/>
            <person name="Sharma T."/>
            <person name="Shen D."/>
            <person name="Roswanjaya Y."/>
            <person name="Wardhani T."/>
            <person name="Kalhor M.S."/>
            <person name="Jansen J."/>
            <person name="Van den Hoogen J."/>
            <person name="Gungor B."/>
            <person name="Hartog M."/>
            <person name="Hontelez J."/>
            <person name="Verver J."/>
            <person name="Yang W.-C."/>
            <person name="Schijlen E."/>
            <person name="Repin R."/>
            <person name="Schilthuizen M."/>
            <person name="Schranz E."/>
            <person name="Heidstra R."/>
            <person name="Miyata K."/>
            <person name="Fedorova E."/>
            <person name="Kohlen W."/>
            <person name="Bisseling T."/>
            <person name="Smit S."/>
            <person name="Geurts R."/>
        </authorList>
    </citation>
    <scope>NUCLEOTIDE SEQUENCE [LARGE SCALE GENOMIC DNA]</scope>
    <source>
        <strain evidence="2">cv. WU1-14</strain>
    </source>
</reference>
<gene>
    <name evidence="1" type="ORF">PanWU01x14_021450</name>
</gene>
<protein>
    <submittedName>
        <fullName evidence="1">Uncharacterized protein</fullName>
    </submittedName>
</protein>
<proteinExistence type="predicted"/>
<dbReference type="AlphaFoldDB" id="A0A2P5DY16"/>
<evidence type="ECO:0000313" key="1">
    <source>
        <dbReference type="EMBL" id="PON78163.1"/>
    </source>
</evidence>
<evidence type="ECO:0000313" key="2">
    <source>
        <dbReference type="Proteomes" id="UP000237105"/>
    </source>
</evidence>
<accession>A0A2P5DY16</accession>
<keyword evidence="2" id="KW-1185">Reference proteome</keyword>
<dbReference type="Proteomes" id="UP000237105">
    <property type="component" value="Unassembled WGS sequence"/>
</dbReference>
<organism evidence="1 2">
    <name type="scientific">Parasponia andersonii</name>
    <name type="common">Sponia andersonii</name>
    <dbReference type="NCBI Taxonomy" id="3476"/>
    <lineage>
        <taxon>Eukaryota</taxon>
        <taxon>Viridiplantae</taxon>
        <taxon>Streptophyta</taxon>
        <taxon>Embryophyta</taxon>
        <taxon>Tracheophyta</taxon>
        <taxon>Spermatophyta</taxon>
        <taxon>Magnoliopsida</taxon>
        <taxon>eudicotyledons</taxon>
        <taxon>Gunneridae</taxon>
        <taxon>Pentapetalae</taxon>
        <taxon>rosids</taxon>
        <taxon>fabids</taxon>
        <taxon>Rosales</taxon>
        <taxon>Cannabaceae</taxon>
        <taxon>Parasponia</taxon>
    </lineage>
</organism>
<sequence length="184" mass="21437">MIPEEELSDIAEANIPEDQDEGDSPEAIATETATGYDISLAHSSMFYTTINEEYMDEYERRRFIDERNFNLNSFKPLGIVKIWKERKWLKTVSKVEGYVPRIRQEIYCNIRGEMADLESPFYRKIFLRGHVYDLNYQVIADYLDIPVVATDEYEKEDEIDKAVSELLGDLIEWSSHSSTLKSAD</sequence>
<dbReference type="EMBL" id="JXTB01000010">
    <property type="protein sequence ID" value="PON78163.1"/>
    <property type="molecule type" value="Genomic_DNA"/>
</dbReference>
<dbReference type="OrthoDB" id="1425037at2759"/>
<name>A0A2P5DY16_PARAD</name>